<evidence type="ECO:0000313" key="6">
    <source>
        <dbReference type="Proteomes" id="UP001379533"/>
    </source>
</evidence>
<evidence type="ECO:0000313" key="5">
    <source>
        <dbReference type="EMBL" id="WXA99225.1"/>
    </source>
</evidence>
<feature type="domain" description="Hint" evidence="4">
    <location>
        <begin position="90"/>
        <end position="188"/>
    </location>
</feature>
<evidence type="ECO:0000256" key="1">
    <source>
        <dbReference type="ARBA" id="ARBA00022722"/>
    </source>
</evidence>
<feature type="compositionally biased region" description="Gly residues" evidence="3">
    <location>
        <begin position="55"/>
        <end position="69"/>
    </location>
</feature>
<evidence type="ECO:0000259" key="4">
    <source>
        <dbReference type="SMART" id="SM00306"/>
    </source>
</evidence>
<protein>
    <submittedName>
        <fullName evidence="5">Hint domain-containing protein</fullName>
    </submittedName>
</protein>
<proteinExistence type="predicted"/>
<dbReference type="RefSeq" id="WP_394849858.1">
    <property type="nucleotide sequence ID" value="NZ_CP089982.1"/>
</dbReference>
<dbReference type="Gene3D" id="3.10.450.30">
    <property type="entry name" value="Microbial ribonucleases"/>
    <property type="match status" value="1"/>
</dbReference>
<dbReference type="EMBL" id="CP089982">
    <property type="protein sequence ID" value="WXA99225.1"/>
    <property type="molecule type" value="Genomic_DNA"/>
</dbReference>
<dbReference type="CDD" id="cd00081">
    <property type="entry name" value="Hint"/>
    <property type="match status" value="1"/>
</dbReference>
<dbReference type="SUPFAM" id="SSF53933">
    <property type="entry name" value="Microbial ribonucleases"/>
    <property type="match status" value="1"/>
</dbReference>
<feature type="compositionally biased region" description="Basic and acidic residues" evidence="3">
    <location>
        <begin position="315"/>
        <end position="329"/>
    </location>
</feature>
<feature type="region of interest" description="Disordered" evidence="3">
    <location>
        <begin position="49"/>
        <end position="81"/>
    </location>
</feature>
<name>A0ABZ2KKP4_9BACT</name>
<dbReference type="PROSITE" id="PS50818">
    <property type="entry name" value="INTEIN_C_TER"/>
    <property type="match status" value="1"/>
</dbReference>
<sequence length="443" mass="46617">MIRDRRGVSAIEFGLLLVAILLLCAGGYRMLAKRDQKATQVAEATIAGNADWTPSGGGGERGIGGGSNPPGGESSPSGDLCDGRSCGAPGSCFVAGTQVATPSGDRPIESLHAGDLVVARNEEGDVEARPIVRTFVRPARALVDVHTVTVDDAHDRVRSTPEHPYFTLNHGWTAAGALAAGETLLDPAGHEVQVTKVVRIAQEAEVYNFEVDVDHTYFVGSHTKVLVHNACGDPDFKDYPRPTGTTGTDAVKAESDAVKAAQKAAADAKKAADKAKAEQNKADRMDASVAAGAKIPPERVQKVKDDAAAAQTTADKAKQDAEDAKKHAESLAPAAENQHIHDTLDKIPGKGSTDWGANAPPGKMGDNWGVQYGNNGGDLPPPAKADPSPYREYRVDPGGTAIDGKAGNRRIVIDTRNGDAYYTWTHYGSHGDPAFVKIRNGWP</sequence>
<dbReference type="InterPro" id="IPR030934">
    <property type="entry name" value="Intein_C"/>
</dbReference>
<keyword evidence="2" id="KW-0378">Hydrolase</keyword>
<dbReference type="InterPro" id="IPR006141">
    <property type="entry name" value="Intein_N"/>
</dbReference>
<dbReference type="SMART" id="SM00306">
    <property type="entry name" value="HintN"/>
    <property type="match status" value="1"/>
</dbReference>
<dbReference type="InterPro" id="IPR003587">
    <property type="entry name" value="Hint_dom_N"/>
</dbReference>
<feature type="region of interest" description="Disordered" evidence="3">
    <location>
        <begin position="300"/>
        <end position="336"/>
    </location>
</feature>
<keyword evidence="1" id="KW-0540">Nuclease</keyword>
<keyword evidence="6" id="KW-1185">Reference proteome</keyword>
<dbReference type="InterPro" id="IPR016191">
    <property type="entry name" value="Ribonuclease/ribotoxin"/>
</dbReference>
<evidence type="ECO:0000256" key="2">
    <source>
        <dbReference type="ARBA" id="ARBA00022801"/>
    </source>
</evidence>
<organism evidence="5 6">
    <name type="scientific">Pendulispora brunnea</name>
    <dbReference type="NCBI Taxonomy" id="2905690"/>
    <lineage>
        <taxon>Bacteria</taxon>
        <taxon>Pseudomonadati</taxon>
        <taxon>Myxococcota</taxon>
        <taxon>Myxococcia</taxon>
        <taxon>Myxococcales</taxon>
        <taxon>Sorangiineae</taxon>
        <taxon>Pendulisporaceae</taxon>
        <taxon>Pendulispora</taxon>
    </lineage>
</organism>
<reference evidence="5 6" key="1">
    <citation type="submission" date="2021-12" db="EMBL/GenBank/DDBJ databases">
        <title>Discovery of the Pendulisporaceae a myxobacterial family with distinct sporulation behavior and unique specialized metabolism.</title>
        <authorList>
            <person name="Garcia R."/>
            <person name="Popoff A."/>
            <person name="Bader C.D."/>
            <person name="Loehr J."/>
            <person name="Walesch S."/>
            <person name="Walt C."/>
            <person name="Boldt J."/>
            <person name="Bunk B."/>
            <person name="Haeckl F.J.F.P.J."/>
            <person name="Gunesch A.P."/>
            <person name="Birkelbach J."/>
            <person name="Nuebel U."/>
            <person name="Pietschmann T."/>
            <person name="Bach T."/>
            <person name="Mueller R."/>
        </authorList>
    </citation>
    <scope>NUCLEOTIDE SEQUENCE [LARGE SCALE GENOMIC DNA]</scope>
    <source>
        <strain evidence="5 6">MSr12523</strain>
    </source>
</reference>
<accession>A0ABZ2KKP4</accession>
<dbReference type="InterPro" id="IPR036844">
    <property type="entry name" value="Hint_dom_sf"/>
</dbReference>
<dbReference type="Pfam" id="PF07591">
    <property type="entry name" value="PT-HINT"/>
    <property type="match status" value="1"/>
</dbReference>
<evidence type="ECO:0000256" key="3">
    <source>
        <dbReference type="SAM" id="MobiDB-lite"/>
    </source>
</evidence>
<gene>
    <name evidence="5" type="ORF">LZC95_20675</name>
</gene>
<dbReference type="Gene3D" id="2.170.16.10">
    <property type="entry name" value="Hedgehog/Intein (Hint) domain"/>
    <property type="match status" value="1"/>
</dbReference>
<dbReference type="SUPFAM" id="SSF51294">
    <property type="entry name" value="Hedgehog/intein (Hint) domain"/>
    <property type="match status" value="1"/>
</dbReference>
<dbReference type="PROSITE" id="PS50817">
    <property type="entry name" value="INTEIN_N_TER"/>
    <property type="match status" value="1"/>
</dbReference>
<dbReference type="Proteomes" id="UP001379533">
    <property type="component" value="Chromosome"/>
</dbReference>